<sequence>MTGKRSPVTIHLILASLMCLSLVGATTAPIDTPIVLSDSEQSVLGKDSMKYNCEASCTESTGGLTQCYPPAGFAGCSASGMNCGEVRFNPQSFSHCANDPFGPKTSCSNSEGQTACYGTIPCVCDWSWLTISYSCHASGTIQDGGMAYSSGDCN</sequence>
<gene>
    <name evidence="2" type="ordered locus">Sinac_6251</name>
</gene>
<name>L0DLT6_SINAD</name>
<dbReference type="KEGG" id="saci:Sinac_6251"/>
<keyword evidence="3" id="KW-1185">Reference proteome</keyword>
<feature type="chain" id="PRO_5003940254" evidence="1">
    <location>
        <begin position="25"/>
        <end position="154"/>
    </location>
</feature>
<protein>
    <submittedName>
        <fullName evidence="2">Uncharacterized protein</fullName>
    </submittedName>
</protein>
<dbReference type="EMBL" id="CP003364">
    <property type="protein sequence ID" value="AGA30344.1"/>
    <property type="molecule type" value="Genomic_DNA"/>
</dbReference>
<dbReference type="HOGENOM" id="CLU_1703064_0_0_0"/>
<evidence type="ECO:0000256" key="1">
    <source>
        <dbReference type="SAM" id="SignalP"/>
    </source>
</evidence>
<dbReference type="AlphaFoldDB" id="L0DLT6"/>
<proteinExistence type="predicted"/>
<feature type="signal peptide" evidence="1">
    <location>
        <begin position="1"/>
        <end position="24"/>
    </location>
</feature>
<evidence type="ECO:0000313" key="2">
    <source>
        <dbReference type="EMBL" id="AGA30344.1"/>
    </source>
</evidence>
<accession>L0DLT6</accession>
<evidence type="ECO:0000313" key="3">
    <source>
        <dbReference type="Proteomes" id="UP000010798"/>
    </source>
</evidence>
<keyword evidence="1" id="KW-0732">Signal</keyword>
<dbReference type="Proteomes" id="UP000010798">
    <property type="component" value="Chromosome"/>
</dbReference>
<reference evidence="2 3" key="1">
    <citation type="submission" date="2012-02" db="EMBL/GenBank/DDBJ databases">
        <title>Complete sequence of chromosome of Singulisphaera acidiphila DSM 18658.</title>
        <authorList>
            <consortium name="US DOE Joint Genome Institute (JGI-PGF)"/>
            <person name="Lucas S."/>
            <person name="Copeland A."/>
            <person name="Lapidus A."/>
            <person name="Glavina del Rio T."/>
            <person name="Dalin E."/>
            <person name="Tice H."/>
            <person name="Bruce D."/>
            <person name="Goodwin L."/>
            <person name="Pitluck S."/>
            <person name="Peters L."/>
            <person name="Ovchinnikova G."/>
            <person name="Chertkov O."/>
            <person name="Kyrpides N."/>
            <person name="Mavromatis K."/>
            <person name="Ivanova N."/>
            <person name="Brettin T."/>
            <person name="Detter J.C."/>
            <person name="Han C."/>
            <person name="Larimer F."/>
            <person name="Land M."/>
            <person name="Hauser L."/>
            <person name="Markowitz V."/>
            <person name="Cheng J.-F."/>
            <person name="Hugenholtz P."/>
            <person name="Woyke T."/>
            <person name="Wu D."/>
            <person name="Tindall B."/>
            <person name="Pomrenke H."/>
            <person name="Brambilla E."/>
            <person name="Klenk H.-P."/>
            <person name="Eisen J.A."/>
        </authorList>
    </citation>
    <scope>NUCLEOTIDE SEQUENCE [LARGE SCALE GENOMIC DNA]</scope>
    <source>
        <strain evidence="3">ATCC BAA-1392 / DSM 18658 / VKM B-2454 / MOB10</strain>
    </source>
</reference>
<organism evidence="2 3">
    <name type="scientific">Singulisphaera acidiphila (strain ATCC BAA-1392 / DSM 18658 / VKM B-2454 / MOB10)</name>
    <dbReference type="NCBI Taxonomy" id="886293"/>
    <lineage>
        <taxon>Bacteria</taxon>
        <taxon>Pseudomonadati</taxon>
        <taxon>Planctomycetota</taxon>
        <taxon>Planctomycetia</taxon>
        <taxon>Isosphaerales</taxon>
        <taxon>Isosphaeraceae</taxon>
        <taxon>Singulisphaera</taxon>
    </lineage>
</organism>